<organism evidence="2 3">
    <name type="scientific">Candidatus Thiodiazotropha endoloripes</name>
    <dbReference type="NCBI Taxonomy" id="1818881"/>
    <lineage>
        <taxon>Bacteria</taxon>
        <taxon>Pseudomonadati</taxon>
        <taxon>Pseudomonadota</taxon>
        <taxon>Gammaproteobacteria</taxon>
        <taxon>Chromatiales</taxon>
        <taxon>Sedimenticolaceae</taxon>
        <taxon>Candidatus Thiodiazotropha</taxon>
    </lineage>
</organism>
<comment type="caution">
    <text evidence="2">The sequence shown here is derived from an EMBL/GenBank/DDBJ whole genome shotgun (WGS) entry which is preliminary data.</text>
</comment>
<accession>A0A1E2UGT8</accession>
<evidence type="ECO:0000256" key="1">
    <source>
        <dbReference type="SAM" id="Phobius"/>
    </source>
</evidence>
<name>A0A1E2UGT8_9GAMM</name>
<dbReference type="OrthoDB" id="7067358at2"/>
<keyword evidence="1" id="KW-0472">Membrane</keyword>
<keyword evidence="1" id="KW-0812">Transmembrane</keyword>
<reference evidence="2 3" key="1">
    <citation type="submission" date="2016-03" db="EMBL/GenBank/DDBJ databases">
        <title>Chemosynthetic sulphur-oxidizing symbionts of marine invertebrate animals are capable of nitrogen fixation.</title>
        <authorList>
            <person name="Petersen J.M."/>
            <person name="Kemper A."/>
            <person name="Gruber-Vodicka H."/>
            <person name="Cardini U."/>
            <person name="Geest Mvander."/>
            <person name="Kleiner M."/>
            <person name="Bulgheresi S."/>
            <person name="Fussmann M."/>
            <person name="Herbold C."/>
            <person name="Seah B.K.B."/>
            <person name="Antony C.Paul."/>
            <person name="Liu D."/>
            <person name="Belitz A."/>
            <person name="Weber M."/>
        </authorList>
    </citation>
    <scope>NUCLEOTIDE SEQUENCE [LARGE SCALE GENOMIC DNA]</scope>
    <source>
        <strain evidence="2">G_D</strain>
    </source>
</reference>
<protein>
    <submittedName>
        <fullName evidence="2">Uncharacterized protein</fullName>
    </submittedName>
</protein>
<dbReference type="EMBL" id="LVJZ01000009">
    <property type="protein sequence ID" value="ODB91888.1"/>
    <property type="molecule type" value="Genomic_DNA"/>
</dbReference>
<dbReference type="Proteomes" id="UP000094849">
    <property type="component" value="Unassembled WGS sequence"/>
</dbReference>
<evidence type="ECO:0000313" key="2">
    <source>
        <dbReference type="EMBL" id="ODB91888.1"/>
    </source>
</evidence>
<dbReference type="RefSeq" id="WP_069006498.1">
    <property type="nucleotide sequence ID" value="NZ_LVJW01000007.1"/>
</dbReference>
<sequence length="104" mass="11798">MKLTDPFGRMERRHQLGYEMMRNALREAGVETPDEARDAISQVWKRGFKIMGVGMLLLLGVLAIIPNAAPLILVLAIIMVAWVVSSNINGQKYINRYIKEEMKP</sequence>
<proteinExistence type="predicted"/>
<keyword evidence="1" id="KW-1133">Transmembrane helix</keyword>
<gene>
    <name evidence="2" type="ORF">A3196_19940</name>
</gene>
<evidence type="ECO:0000313" key="3">
    <source>
        <dbReference type="Proteomes" id="UP000094849"/>
    </source>
</evidence>
<keyword evidence="3" id="KW-1185">Reference proteome</keyword>
<feature type="transmembrane region" description="Helical" evidence="1">
    <location>
        <begin position="47"/>
        <end position="65"/>
    </location>
</feature>
<dbReference type="AlphaFoldDB" id="A0A1E2UGT8"/>
<feature type="transmembrane region" description="Helical" evidence="1">
    <location>
        <begin position="71"/>
        <end position="89"/>
    </location>
</feature>